<organism evidence="1 2">
    <name type="scientific">Thermococcus litoralis (strain ATCC 51850 / DSM 5473 / JCM 8560 / NS-C)</name>
    <dbReference type="NCBI Taxonomy" id="523849"/>
    <lineage>
        <taxon>Archaea</taxon>
        <taxon>Methanobacteriati</taxon>
        <taxon>Methanobacteriota</taxon>
        <taxon>Thermococci</taxon>
        <taxon>Thermococcales</taxon>
        <taxon>Thermococcaceae</taxon>
        <taxon>Thermococcus</taxon>
    </lineage>
</organism>
<proteinExistence type="predicted"/>
<dbReference type="HOGENOM" id="CLU_2313934_0_0_2"/>
<name>S5Z4G8_THELN</name>
<keyword evidence="2" id="KW-1185">Reference proteome</keyword>
<dbReference type="AlphaFoldDB" id="S5Z4G8"/>
<sequence length="99" mass="11580">MRAIAHGPYGWYQEETSELIWSYVGLLYIICMETDGIKRILEKEGWETLLKGRLAPLVKYTQKILEKDRINTVRTTPQLLSLFYKKGKTSKRSSQEALR</sequence>
<reference evidence="1 2" key="1">
    <citation type="journal article" date="2012" name="J. Bacteriol.">
        <title>Genome sequence of the model hyperthermophilic archaeon Thermococcus litoralis NS-C.</title>
        <authorList>
            <person name="Gardner A.F."/>
            <person name="Kumar S."/>
            <person name="Perler F.B."/>
        </authorList>
    </citation>
    <scope>NUCLEOTIDE SEQUENCE [LARGE SCALE GENOMIC DNA]</scope>
    <source>
        <strain evidence="2">ATCC 51850 / DSM 5473 / JCM 8560 / NS-C</strain>
    </source>
</reference>
<protein>
    <submittedName>
        <fullName evidence="1">Uncharacterized protein</fullName>
    </submittedName>
</protein>
<evidence type="ECO:0000313" key="1">
    <source>
        <dbReference type="EMBL" id="AGT34170.1"/>
    </source>
</evidence>
<dbReference type="STRING" id="523849.OCC_13355"/>
<accession>S5Z4G8</accession>
<dbReference type="Proteomes" id="UP000015502">
    <property type="component" value="Chromosome"/>
</dbReference>
<evidence type="ECO:0000313" key="2">
    <source>
        <dbReference type="Proteomes" id="UP000015502"/>
    </source>
</evidence>
<gene>
    <name evidence="1" type="ORF">OCC_13355</name>
</gene>
<dbReference type="PaxDb" id="523849-OCC_13355"/>
<dbReference type="KEGG" id="tlt:OCC_13355"/>
<dbReference type="EMBL" id="CP006670">
    <property type="protein sequence ID" value="AGT34170.1"/>
    <property type="molecule type" value="Genomic_DNA"/>
</dbReference>